<comment type="caution">
    <text evidence="1">The sequence shown here is derived from an EMBL/GenBank/DDBJ whole genome shotgun (WGS) entry which is preliminary data.</text>
</comment>
<name>A0A9P4NEM5_9PEZI</name>
<dbReference type="Proteomes" id="UP000800235">
    <property type="component" value="Unassembled WGS sequence"/>
</dbReference>
<evidence type="ECO:0000313" key="1">
    <source>
        <dbReference type="EMBL" id="KAF2417722.1"/>
    </source>
</evidence>
<reference evidence="1" key="1">
    <citation type="journal article" date="2020" name="Stud. Mycol.">
        <title>101 Dothideomycetes genomes: a test case for predicting lifestyles and emergence of pathogens.</title>
        <authorList>
            <person name="Haridas S."/>
            <person name="Albert R."/>
            <person name="Binder M."/>
            <person name="Bloem J."/>
            <person name="Labutti K."/>
            <person name="Salamov A."/>
            <person name="Andreopoulos B."/>
            <person name="Baker S."/>
            <person name="Barry K."/>
            <person name="Bills G."/>
            <person name="Bluhm B."/>
            <person name="Cannon C."/>
            <person name="Castanera R."/>
            <person name="Culley D."/>
            <person name="Daum C."/>
            <person name="Ezra D."/>
            <person name="Gonzalez J."/>
            <person name="Henrissat B."/>
            <person name="Kuo A."/>
            <person name="Liang C."/>
            <person name="Lipzen A."/>
            <person name="Lutzoni F."/>
            <person name="Magnuson J."/>
            <person name="Mondo S."/>
            <person name="Nolan M."/>
            <person name="Ohm R."/>
            <person name="Pangilinan J."/>
            <person name="Park H.-J."/>
            <person name="Ramirez L."/>
            <person name="Alfaro M."/>
            <person name="Sun H."/>
            <person name="Tritt A."/>
            <person name="Yoshinaga Y."/>
            <person name="Zwiers L.-H."/>
            <person name="Turgeon B."/>
            <person name="Goodwin S."/>
            <person name="Spatafora J."/>
            <person name="Crous P."/>
            <person name="Grigoriev I."/>
        </authorList>
    </citation>
    <scope>NUCLEOTIDE SEQUENCE</scope>
    <source>
        <strain evidence="1">CBS 130266</strain>
    </source>
</reference>
<organism evidence="1 2">
    <name type="scientific">Tothia fuscella</name>
    <dbReference type="NCBI Taxonomy" id="1048955"/>
    <lineage>
        <taxon>Eukaryota</taxon>
        <taxon>Fungi</taxon>
        <taxon>Dikarya</taxon>
        <taxon>Ascomycota</taxon>
        <taxon>Pezizomycotina</taxon>
        <taxon>Dothideomycetes</taxon>
        <taxon>Pleosporomycetidae</taxon>
        <taxon>Venturiales</taxon>
        <taxon>Cylindrosympodiaceae</taxon>
        <taxon>Tothia</taxon>
    </lineage>
</organism>
<dbReference type="EMBL" id="MU007134">
    <property type="protein sequence ID" value="KAF2417722.1"/>
    <property type="molecule type" value="Genomic_DNA"/>
</dbReference>
<sequence length="258" mass="26670">MLYHNTLIHIGIFTGLAHGISNTPIPEATSSISCDFPTASQGVVIGTQPSPCNLHFDGAQGLVIADVNAAQLITYNGNSAAGTVNGSSVSPVYPSSLFTSFACKSIYVGCALNKGLSSVLGDLPALALLSPIVALLKRQSGILSLPAKCTVDVRITSAIDPETGRPVDVSTIPPHSCNFNPVDSTGLVVNAVGYGIEKTAVQKCDLPVEWQQYSATELKIVKSSTSPVLKTDGGTGSVLLVYDSLACVGNLKTYECAG</sequence>
<dbReference type="AlphaFoldDB" id="A0A9P4NEM5"/>
<evidence type="ECO:0000313" key="2">
    <source>
        <dbReference type="Proteomes" id="UP000800235"/>
    </source>
</evidence>
<protein>
    <submittedName>
        <fullName evidence="1">Uncharacterized protein</fullName>
    </submittedName>
</protein>
<proteinExistence type="predicted"/>
<keyword evidence="2" id="KW-1185">Reference proteome</keyword>
<gene>
    <name evidence="1" type="ORF">EJ08DRAFT_703298</name>
</gene>
<accession>A0A9P4NEM5</accession>